<keyword evidence="3" id="KW-1185">Reference proteome</keyword>
<evidence type="ECO:0000256" key="1">
    <source>
        <dbReference type="SAM" id="Phobius"/>
    </source>
</evidence>
<keyword evidence="1" id="KW-0472">Membrane</keyword>
<organism evidence="2 3">
    <name type="scientific">Vigna angularis var. angularis</name>
    <dbReference type="NCBI Taxonomy" id="157739"/>
    <lineage>
        <taxon>Eukaryota</taxon>
        <taxon>Viridiplantae</taxon>
        <taxon>Streptophyta</taxon>
        <taxon>Embryophyta</taxon>
        <taxon>Tracheophyta</taxon>
        <taxon>Spermatophyta</taxon>
        <taxon>Magnoliopsida</taxon>
        <taxon>eudicotyledons</taxon>
        <taxon>Gunneridae</taxon>
        <taxon>Pentapetalae</taxon>
        <taxon>rosids</taxon>
        <taxon>fabids</taxon>
        <taxon>Fabales</taxon>
        <taxon>Fabaceae</taxon>
        <taxon>Papilionoideae</taxon>
        <taxon>50 kb inversion clade</taxon>
        <taxon>NPAAA clade</taxon>
        <taxon>indigoferoid/millettioid clade</taxon>
        <taxon>Phaseoleae</taxon>
        <taxon>Vigna</taxon>
    </lineage>
</organism>
<feature type="transmembrane region" description="Helical" evidence="1">
    <location>
        <begin position="6"/>
        <end position="30"/>
    </location>
</feature>
<evidence type="ECO:0000313" key="2">
    <source>
        <dbReference type="EMBL" id="BAT88597.1"/>
    </source>
</evidence>
<evidence type="ECO:0000313" key="3">
    <source>
        <dbReference type="Proteomes" id="UP000291084"/>
    </source>
</evidence>
<protein>
    <submittedName>
        <fullName evidence="2">Uncharacterized protein</fullName>
    </submittedName>
</protein>
<dbReference type="EMBL" id="AP015038">
    <property type="protein sequence ID" value="BAT88597.1"/>
    <property type="molecule type" value="Genomic_DNA"/>
</dbReference>
<keyword evidence="1" id="KW-1133">Transmembrane helix</keyword>
<feature type="transmembrane region" description="Helical" evidence="1">
    <location>
        <begin position="60"/>
        <end position="79"/>
    </location>
</feature>
<name>A0A0S3S717_PHAAN</name>
<keyword evidence="1" id="KW-0812">Transmembrane</keyword>
<accession>A0A0S3S717</accession>
<sequence>RETPFLSLISAAILILQSNLLFLPILVHFVGREARSSGSNAIHLHDVWVRSPTSLQRRRSLLVGVFVAVHGIGLGFRLGDLGVPFRIFVFSFFDSTLQRNFVFSLCSVSD</sequence>
<gene>
    <name evidence="2" type="primary">Vigan.05G213400</name>
    <name evidence="2" type="ORF">VIGAN_05213400</name>
</gene>
<proteinExistence type="predicted"/>
<dbReference type="AlphaFoldDB" id="A0A0S3S717"/>
<feature type="non-terminal residue" evidence="2">
    <location>
        <position position="1"/>
    </location>
</feature>
<reference evidence="2 3" key="1">
    <citation type="journal article" date="2015" name="Sci. Rep.">
        <title>The power of single molecule real-time sequencing technology in the de novo assembly of a eukaryotic genome.</title>
        <authorList>
            <person name="Sakai H."/>
            <person name="Naito K."/>
            <person name="Ogiso-Tanaka E."/>
            <person name="Takahashi Y."/>
            <person name="Iseki K."/>
            <person name="Muto C."/>
            <person name="Satou K."/>
            <person name="Teruya K."/>
            <person name="Shiroma A."/>
            <person name="Shimoji M."/>
            <person name="Hirano T."/>
            <person name="Itoh T."/>
            <person name="Kaga A."/>
            <person name="Tomooka N."/>
        </authorList>
    </citation>
    <scope>NUCLEOTIDE SEQUENCE [LARGE SCALE GENOMIC DNA]</scope>
    <source>
        <strain evidence="3">cv. Shumari</strain>
    </source>
</reference>
<dbReference type="Proteomes" id="UP000291084">
    <property type="component" value="Chromosome 5"/>
</dbReference>